<dbReference type="PANTHER" id="PTHR43513">
    <property type="entry name" value="DIHYDROOROTATE DEHYDROGENASE B (NAD(+)), ELECTRON TRANSFER SUBUNIT"/>
    <property type="match status" value="1"/>
</dbReference>
<dbReference type="InterPro" id="IPR039261">
    <property type="entry name" value="FNR_nucleotide-bd"/>
</dbReference>
<dbReference type="InterPro" id="IPR006058">
    <property type="entry name" value="2Fe2S_fd_BS"/>
</dbReference>
<dbReference type="EMBL" id="FNHB01000001">
    <property type="protein sequence ID" value="SDL56418.1"/>
    <property type="molecule type" value="Genomic_DNA"/>
</dbReference>
<protein>
    <submittedName>
        <fullName evidence="1">NAD(P)H-flavin reductase</fullName>
    </submittedName>
</protein>
<dbReference type="PANTHER" id="PTHR43513:SF3">
    <property type="entry name" value="DIHYDROOROTATE DEHYDROGENASE B (NAD(+)), ELECTRON TRANSFER SUBUNIT-RELATED"/>
    <property type="match status" value="1"/>
</dbReference>
<dbReference type="AlphaFoldDB" id="A0A1G9L343"/>
<dbReference type="RefSeq" id="WP_092067422.1">
    <property type="nucleotide sequence ID" value="NZ_FNHB01000001.1"/>
</dbReference>
<dbReference type="SUPFAM" id="SSF52343">
    <property type="entry name" value="Ferredoxin reductase-like, C-terminal NADP-linked domain"/>
    <property type="match status" value="1"/>
</dbReference>
<dbReference type="OrthoDB" id="9796486at2"/>
<organism evidence="1 2">
    <name type="scientific">Dendrosporobacter quercicolus</name>
    <dbReference type="NCBI Taxonomy" id="146817"/>
    <lineage>
        <taxon>Bacteria</taxon>
        <taxon>Bacillati</taxon>
        <taxon>Bacillota</taxon>
        <taxon>Negativicutes</taxon>
        <taxon>Selenomonadales</taxon>
        <taxon>Sporomusaceae</taxon>
        <taxon>Dendrosporobacter</taxon>
    </lineage>
</organism>
<accession>A0A1G9L343</accession>
<reference evidence="1 2" key="1">
    <citation type="submission" date="2016-10" db="EMBL/GenBank/DDBJ databases">
        <authorList>
            <person name="de Groot N.N."/>
        </authorList>
    </citation>
    <scope>NUCLEOTIDE SEQUENCE [LARGE SCALE GENOMIC DNA]</scope>
    <source>
        <strain evidence="1 2">DSM 1736</strain>
    </source>
</reference>
<dbReference type="PROSITE" id="PS00197">
    <property type="entry name" value="2FE2S_FER_1"/>
    <property type="match status" value="1"/>
</dbReference>
<proteinExistence type="predicted"/>
<sequence length="323" mass="35320">MKKLTAKCVDINSRYCPCLLAKTNHCEFCSHLRGGTVCDCNWSGVCILYEHYWQNKSGGRPVKEDIPARLETVTSFTATEQISANTYLLEFSVEDGLARQLERTGSFVFLRRASDPKFYHFPVGVMQVTGNTVAVVIEAIGPKSVRLMADASQQILVNGPYYNGVLGQPWIDNIRDGKILLVAGGIGQAPALPLVKKLRQNGNEVLAILAPGQVQKIFIGQQLAEWGVQVHTVDSMRQAGIPLLKNLFELKPELVVSSGPDNQHYAVIAAMQEAGINLPMAATNNVTMCCGEGVCGSCHKVTQDNKSVKLCKVQLDFAQLLQE</sequence>
<evidence type="ECO:0000313" key="2">
    <source>
        <dbReference type="Proteomes" id="UP000214880"/>
    </source>
</evidence>
<name>A0A1G9L343_9FIRM</name>
<keyword evidence="2" id="KW-1185">Reference proteome</keyword>
<gene>
    <name evidence="1" type="ORF">SAMN04488502_101214</name>
</gene>
<dbReference type="STRING" id="146817.SAMN04488502_101214"/>
<dbReference type="Gene3D" id="3.40.50.80">
    <property type="entry name" value="Nucleotide-binding domain of ferredoxin-NADP reductase (FNR) module"/>
    <property type="match status" value="1"/>
</dbReference>
<dbReference type="Proteomes" id="UP000214880">
    <property type="component" value="Unassembled WGS sequence"/>
</dbReference>
<dbReference type="InterPro" id="IPR050353">
    <property type="entry name" value="PyrK_electron_transfer"/>
</dbReference>
<dbReference type="GO" id="GO:0051537">
    <property type="term" value="F:2 iron, 2 sulfur cluster binding"/>
    <property type="evidence" value="ECO:0007669"/>
    <property type="project" value="InterPro"/>
</dbReference>
<evidence type="ECO:0000313" key="1">
    <source>
        <dbReference type="EMBL" id="SDL56418.1"/>
    </source>
</evidence>